<protein>
    <submittedName>
        <fullName evidence="4">DUF4399 domain-containing protein</fullName>
    </submittedName>
</protein>
<feature type="domain" description="DUF4399" evidence="3">
    <location>
        <begin position="91"/>
        <end position="145"/>
    </location>
</feature>
<evidence type="ECO:0000313" key="4">
    <source>
        <dbReference type="EMBL" id="KAB7524543.1"/>
    </source>
</evidence>
<dbReference type="RefSeq" id="WP_152132951.1">
    <property type="nucleotide sequence ID" value="NZ_WELG01000057.1"/>
</dbReference>
<evidence type="ECO:0000256" key="1">
    <source>
        <dbReference type="SAM" id="MobiDB-lite"/>
    </source>
</evidence>
<dbReference type="OrthoDB" id="531568at2"/>
<proteinExistence type="predicted"/>
<evidence type="ECO:0000313" key="5">
    <source>
        <dbReference type="Proteomes" id="UP000429785"/>
    </source>
</evidence>
<dbReference type="PROSITE" id="PS51257">
    <property type="entry name" value="PROKAR_LIPOPROTEIN"/>
    <property type="match status" value="1"/>
</dbReference>
<gene>
    <name evidence="4" type="ORF">F8C76_17900</name>
</gene>
<feature type="compositionally biased region" description="Low complexity" evidence="1">
    <location>
        <begin position="32"/>
        <end position="44"/>
    </location>
</feature>
<reference evidence="4 5" key="1">
    <citation type="submission" date="2019-10" db="EMBL/GenBank/DDBJ databases">
        <title>Muricauda olearia CL-SS4 JCM15563 genome.</title>
        <authorList>
            <person name="Liu L."/>
        </authorList>
    </citation>
    <scope>NUCLEOTIDE SEQUENCE [LARGE SCALE GENOMIC DNA]</scope>
    <source>
        <strain evidence="4 5">CL-SS4</strain>
    </source>
</reference>
<feature type="non-terminal residue" evidence="4">
    <location>
        <position position="145"/>
    </location>
</feature>
<dbReference type="EMBL" id="WELG01000057">
    <property type="protein sequence ID" value="KAB7524543.1"/>
    <property type="molecule type" value="Genomic_DNA"/>
</dbReference>
<dbReference type="Pfam" id="PF14347">
    <property type="entry name" value="DUF4399"/>
    <property type="match status" value="1"/>
</dbReference>
<sequence>MRIPFQRSLLVAVIASTGLLQACSDNSDGKEAAAPAADAPAAADHSNHMNTDDSATKPAATGIVRSPAPEGAAAEIVSPTNGATVSSPVKVVFGLEGMEVAPAGNEQKNSGHHHLLIDLGTMPNMDMPLPANDQVVHFGKGQTET</sequence>
<feature type="chain" id="PRO_5026208848" evidence="2">
    <location>
        <begin position="23"/>
        <end position="145"/>
    </location>
</feature>
<dbReference type="AlphaFoldDB" id="A0A6I1DXH8"/>
<evidence type="ECO:0000259" key="3">
    <source>
        <dbReference type="Pfam" id="PF14347"/>
    </source>
</evidence>
<name>A0A6I1DXH8_9FLAO</name>
<organism evidence="4 5">
    <name type="scientific">Flagellimonas olearia</name>
    <dbReference type="NCBI Taxonomy" id="552546"/>
    <lineage>
        <taxon>Bacteria</taxon>
        <taxon>Pseudomonadati</taxon>
        <taxon>Bacteroidota</taxon>
        <taxon>Flavobacteriia</taxon>
        <taxon>Flavobacteriales</taxon>
        <taxon>Flavobacteriaceae</taxon>
        <taxon>Flagellimonas</taxon>
    </lineage>
</organism>
<feature type="region of interest" description="Disordered" evidence="1">
    <location>
        <begin position="26"/>
        <end position="84"/>
    </location>
</feature>
<feature type="signal peptide" evidence="2">
    <location>
        <begin position="1"/>
        <end position="22"/>
    </location>
</feature>
<feature type="compositionally biased region" description="Basic and acidic residues" evidence="1">
    <location>
        <begin position="45"/>
        <end position="55"/>
    </location>
</feature>
<dbReference type="InterPro" id="IPR025512">
    <property type="entry name" value="DUF4399"/>
</dbReference>
<evidence type="ECO:0000256" key="2">
    <source>
        <dbReference type="SAM" id="SignalP"/>
    </source>
</evidence>
<comment type="caution">
    <text evidence="4">The sequence shown here is derived from an EMBL/GenBank/DDBJ whole genome shotgun (WGS) entry which is preliminary data.</text>
</comment>
<dbReference type="Proteomes" id="UP000429785">
    <property type="component" value="Unassembled WGS sequence"/>
</dbReference>
<accession>A0A6I1DXH8</accession>
<keyword evidence="2" id="KW-0732">Signal</keyword>